<organism evidence="1 2">
    <name type="scientific">Niastella vici</name>
    <dbReference type="NCBI Taxonomy" id="1703345"/>
    <lineage>
        <taxon>Bacteria</taxon>
        <taxon>Pseudomonadati</taxon>
        <taxon>Bacteroidota</taxon>
        <taxon>Chitinophagia</taxon>
        <taxon>Chitinophagales</taxon>
        <taxon>Chitinophagaceae</taxon>
        <taxon>Niastella</taxon>
    </lineage>
</organism>
<name>A0A1V9G1C7_9BACT</name>
<proteinExistence type="predicted"/>
<dbReference type="EMBL" id="LVYD01000042">
    <property type="protein sequence ID" value="OQP64266.1"/>
    <property type="molecule type" value="Genomic_DNA"/>
</dbReference>
<dbReference type="STRING" id="1703345.A3860_20025"/>
<reference evidence="1 2" key="1">
    <citation type="submission" date="2016-03" db="EMBL/GenBank/DDBJ databases">
        <title>Niastella vici sp. nov., isolated from farmland soil.</title>
        <authorList>
            <person name="Chen L."/>
            <person name="Wang D."/>
            <person name="Yang S."/>
            <person name="Wang G."/>
        </authorList>
    </citation>
    <scope>NUCLEOTIDE SEQUENCE [LARGE SCALE GENOMIC DNA]</scope>
    <source>
        <strain evidence="1 2">DJ57</strain>
    </source>
</reference>
<keyword evidence="2" id="KW-1185">Reference proteome</keyword>
<protein>
    <submittedName>
        <fullName evidence="1">Uncharacterized protein</fullName>
    </submittedName>
</protein>
<accession>A0A1V9G1C7</accession>
<comment type="caution">
    <text evidence="1">The sequence shown here is derived from an EMBL/GenBank/DDBJ whole genome shotgun (WGS) entry which is preliminary data.</text>
</comment>
<sequence>MKYYILLLTCISFKIQSTAQTIQLTDHLIFPRLDSAYWEKDFDALNANQSSKANKFQVCTFTQTDSTRGRFCFNTTMGQVQLDTTLHNIPPDKLIGTWNLTHFGTFEVVDSMVVDQPTIDRQLLKLKEYNNPSGTITFTNNKLQLDFKNIDEYSNEKGSYQILDGKYLVTKKIAVKSASTIVALTKDGFLILDDHTYRTLAQKDRYLVVRTRIRRMILKKA</sequence>
<evidence type="ECO:0000313" key="2">
    <source>
        <dbReference type="Proteomes" id="UP000192796"/>
    </source>
</evidence>
<evidence type="ECO:0000313" key="1">
    <source>
        <dbReference type="EMBL" id="OQP64266.1"/>
    </source>
</evidence>
<dbReference type="AlphaFoldDB" id="A0A1V9G1C7"/>
<dbReference type="OrthoDB" id="1449293at2"/>
<gene>
    <name evidence="1" type="ORF">A3860_20025</name>
</gene>
<dbReference type="Proteomes" id="UP000192796">
    <property type="component" value="Unassembled WGS sequence"/>
</dbReference>
<dbReference type="RefSeq" id="WP_081146882.1">
    <property type="nucleotide sequence ID" value="NZ_LVYD01000042.1"/>
</dbReference>